<evidence type="ECO:0000313" key="1">
    <source>
        <dbReference type="EMBL" id="GFT47888.1"/>
    </source>
</evidence>
<dbReference type="OrthoDB" id="6435385at2759"/>
<reference evidence="1" key="1">
    <citation type="submission" date="2020-08" db="EMBL/GenBank/DDBJ databases">
        <title>Multicomponent nature underlies the extraordinary mechanical properties of spider dragline silk.</title>
        <authorList>
            <person name="Kono N."/>
            <person name="Nakamura H."/>
            <person name="Mori M."/>
            <person name="Yoshida Y."/>
            <person name="Ohtoshi R."/>
            <person name="Malay A.D."/>
            <person name="Moran D.A.P."/>
            <person name="Tomita M."/>
            <person name="Numata K."/>
            <person name="Arakawa K."/>
        </authorList>
    </citation>
    <scope>NUCLEOTIDE SEQUENCE</scope>
</reference>
<dbReference type="AlphaFoldDB" id="A0A8X6P2S4"/>
<proteinExistence type="predicted"/>
<dbReference type="EMBL" id="BMAW01016208">
    <property type="protein sequence ID" value="GFT47888.1"/>
    <property type="molecule type" value="Genomic_DNA"/>
</dbReference>
<dbReference type="Proteomes" id="UP000887013">
    <property type="component" value="Unassembled WGS sequence"/>
</dbReference>
<protein>
    <submittedName>
        <fullName evidence="1">Uncharacterized protein</fullName>
    </submittedName>
</protein>
<gene>
    <name evidence="1" type="ORF">NPIL_682821</name>
</gene>
<accession>A0A8X6P2S4</accession>
<keyword evidence="2" id="KW-1185">Reference proteome</keyword>
<comment type="caution">
    <text evidence="1">The sequence shown here is derived from an EMBL/GenBank/DDBJ whole genome shotgun (WGS) entry which is preliminary data.</text>
</comment>
<evidence type="ECO:0000313" key="2">
    <source>
        <dbReference type="Proteomes" id="UP000887013"/>
    </source>
</evidence>
<organism evidence="1 2">
    <name type="scientific">Nephila pilipes</name>
    <name type="common">Giant wood spider</name>
    <name type="synonym">Nephila maculata</name>
    <dbReference type="NCBI Taxonomy" id="299642"/>
    <lineage>
        <taxon>Eukaryota</taxon>
        <taxon>Metazoa</taxon>
        <taxon>Ecdysozoa</taxon>
        <taxon>Arthropoda</taxon>
        <taxon>Chelicerata</taxon>
        <taxon>Arachnida</taxon>
        <taxon>Araneae</taxon>
        <taxon>Araneomorphae</taxon>
        <taxon>Entelegynae</taxon>
        <taxon>Araneoidea</taxon>
        <taxon>Nephilidae</taxon>
        <taxon>Nephila</taxon>
    </lineage>
</organism>
<name>A0A8X6P2S4_NEPPI</name>
<sequence length="104" mass="11926">MVEREQRTTQVYSMMTTLGGENFPLPLLDVNEFSEPGRLMRIAAGLQLNEHLYNLIVNIWNSEKLPFDWNIGIICPVHKKDDPMRLSPFVESEIDSYQCGLRGG</sequence>